<keyword evidence="7" id="KW-0963">Cytoplasm</keyword>
<dbReference type="InterPro" id="IPR001672">
    <property type="entry name" value="G6P_Isomerase"/>
</dbReference>
<feature type="active site" evidence="7">
    <location>
        <position position="384"/>
    </location>
</feature>
<dbReference type="InterPro" id="IPR035482">
    <property type="entry name" value="SIS_PGI_2"/>
</dbReference>
<dbReference type="RefSeq" id="WP_187717065.1">
    <property type="nucleotide sequence ID" value="NZ_JACTAH010000001.1"/>
</dbReference>
<dbReference type="SUPFAM" id="SSF53697">
    <property type="entry name" value="SIS domain"/>
    <property type="match status" value="1"/>
</dbReference>
<keyword evidence="4 7" id="KW-0324">Glycolysis</keyword>
<keyword evidence="3 7" id="KW-0312">Gluconeogenesis</keyword>
<evidence type="ECO:0000256" key="1">
    <source>
        <dbReference type="ARBA" id="ARBA00004926"/>
    </source>
</evidence>
<comment type="subcellular location">
    <subcellularLocation>
        <location evidence="7">Cytoplasm</location>
    </subcellularLocation>
</comment>
<dbReference type="PANTHER" id="PTHR11469:SF1">
    <property type="entry name" value="GLUCOSE-6-PHOSPHATE ISOMERASE"/>
    <property type="match status" value="1"/>
</dbReference>
<dbReference type="CDD" id="cd05015">
    <property type="entry name" value="SIS_PGI_1"/>
    <property type="match status" value="1"/>
</dbReference>
<comment type="catalytic activity">
    <reaction evidence="6 7 8">
        <text>alpha-D-glucose 6-phosphate = beta-D-fructose 6-phosphate</text>
        <dbReference type="Rhea" id="RHEA:11816"/>
        <dbReference type="ChEBI" id="CHEBI:57634"/>
        <dbReference type="ChEBI" id="CHEBI:58225"/>
        <dbReference type="EC" id="5.3.1.9"/>
    </reaction>
</comment>
<comment type="pathway">
    <text evidence="7">Carbohydrate biosynthesis; gluconeogenesis.</text>
</comment>
<comment type="caution">
    <text evidence="9">The sequence shown here is derived from an EMBL/GenBank/DDBJ whole genome shotgun (WGS) entry which is preliminary data.</text>
</comment>
<evidence type="ECO:0000256" key="3">
    <source>
        <dbReference type="ARBA" id="ARBA00022432"/>
    </source>
</evidence>
<reference evidence="10" key="1">
    <citation type="submission" date="2023-07" db="EMBL/GenBank/DDBJ databases">
        <title>Thauera sp. CAU 1555 isolated from sand of Yaerae Beach.</title>
        <authorList>
            <person name="Kim W."/>
        </authorList>
    </citation>
    <scope>NUCLEOTIDE SEQUENCE [LARGE SCALE GENOMIC DNA]</scope>
    <source>
        <strain evidence="10">CAU 1555</strain>
    </source>
</reference>
<evidence type="ECO:0000256" key="8">
    <source>
        <dbReference type="RuleBase" id="RU000612"/>
    </source>
</evidence>
<accession>A0ABR9B7E7</accession>
<comment type="pathway">
    <text evidence="1 7 8">Carbohydrate degradation; glycolysis; D-glyceraldehyde 3-phosphate and glycerone phosphate from D-glucose: step 2/4.</text>
</comment>
<evidence type="ECO:0000256" key="7">
    <source>
        <dbReference type="HAMAP-Rule" id="MF_00473"/>
    </source>
</evidence>
<dbReference type="Pfam" id="PF00342">
    <property type="entry name" value="PGI"/>
    <property type="match status" value="1"/>
</dbReference>
<keyword evidence="5 7" id="KW-0413">Isomerase</keyword>
<dbReference type="PROSITE" id="PS00174">
    <property type="entry name" value="P_GLUCOSE_ISOMERASE_2"/>
    <property type="match status" value="1"/>
</dbReference>
<gene>
    <name evidence="7 9" type="primary">pgi</name>
    <name evidence="9" type="ORF">IFO67_05225</name>
</gene>
<dbReference type="CDD" id="cd05016">
    <property type="entry name" value="SIS_PGI_2"/>
    <property type="match status" value="1"/>
</dbReference>
<dbReference type="InterPro" id="IPR035476">
    <property type="entry name" value="SIS_PGI_1"/>
</dbReference>
<dbReference type="HAMAP" id="MF_00473">
    <property type="entry name" value="G6P_isomerase"/>
    <property type="match status" value="1"/>
</dbReference>
<dbReference type="PRINTS" id="PR00662">
    <property type="entry name" value="G6PISOMERASE"/>
</dbReference>
<dbReference type="PROSITE" id="PS00765">
    <property type="entry name" value="P_GLUCOSE_ISOMERASE_1"/>
    <property type="match status" value="1"/>
</dbReference>
<evidence type="ECO:0000256" key="5">
    <source>
        <dbReference type="ARBA" id="ARBA00023235"/>
    </source>
</evidence>
<sequence>MTDTFLPPDRLPAWQALRTHRERLAAARVADLFDADPGRFDTLSLSACGLLADFSRQRIDRSALDALIELAHQARLPEGVDALFRGERLNHTEGRAALHMALRGGCPPPAADAAQLQDTATRMRTLARELRAGALKGASGRPIRRVVNLGIGGSDLGPRMVAEALAGPAAKHPVTVHFAANIDPQELDEVLSGADPAETLFIVASKSFTTAETLANAEAARAWLRAALGADADIGAHFAAVTNAVAAAVDFGIAEQRLLPMPDWVGGRYSVWSAIGLPLLIALGEDGFDALLAGARAMDEHFRSAPLAANLPVLMGLLGLWNTDFLDQETLAVLPYAHGLRSFPAWLQQLEMESNGKRTLRDGSSTAVMTSPVVWGGAGTVGQHAFHQLFYQGTRAIPVDFIVVAGGEDARRQALANNALAQAAALTHGRSLDEAVAALRERGADDAEIRRLAPHLAIPGNQASTTVLLPRLDAYSLGALMALYEHKVFVQGWIWGINSFDQYGVELGKEMARRLSDATSSARRDGATIGLQRAIAALRRGDPYP</sequence>
<feature type="active site" description="Proton donor" evidence="7">
    <location>
        <position position="353"/>
    </location>
</feature>
<dbReference type="PROSITE" id="PS51463">
    <property type="entry name" value="P_GLUCOSE_ISOMERASE_3"/>
    <property type="match status" value="1"/>
</dbReference>
<protein>
    <recommendedName>
        <fullName evidence="7">Glucose-6-phosphate isomerase</fullName>
        <shortName evidence="7">GPI</shortName>
        <ecNumber evidence="7">5.3.1.9</ecNumber>
    </recommendedName>
    <alternativeName>
        <fullName evidence="7">Phosphoglucose isomerase</fullName>
        <shortName evidence="7">PGI</shortName>
    </alternativeName>
    <alternativeName>
        <fullName evidence="7">Phosphohexose isomerase</fullName>
        <shortName evidence="7">PHI</shortName>
    </alternativeName>
</protein>
<evidence type="ECO:0000313" key="9">
    <source>
        <dbReference type="EMBL" id="MBD8502275.1"/>
    </source>
</evidence>
<dbReference type="PANTHER" id="PTHR11469">
    <property type="entry name" value="GLUCOSE-6-PHOSPHATE ISOMERASE"/>
    <property type="match status" value="1"/>
</dbReference>
<dbReference type="Gene3D" id="3.40.50.10490">
    <property type="entry name" value="Glucose-6-phosphate isomerase like protein, domain 1"/>
    <property type="match status" value="2"/>
</dbReference>
<dbReference type="InterPro" id="IPR046348">
    <property type="entry name" value="SIS_dom_sf"/>
</dbReference>
<organism evidence="9 10">
    <name type="scientific">Thauera sedimentorum</name>
    <dbReference type="NCBI Taxonomy" id="2767595"/>
    <lineage>
        <taxon>Bacteria</taxon>
        <taxon>Pseudomonadati</taxon>
        <taxon>Pseudomonadota</taxon>
        <taxon>Betaproteobacteria</taxon>
        <taxon>Rhodocyclales</taxon>
        <taxon>Zoogloeaceae</taxon>
        <taxon>Thauera</taxon>
    </lineage>
</organism>
<dbReference type="Gene3D" id="1.10.1390.10">
    <property type="match status" value="1"/>
</dbReference>
<dbReference type="InterPro" id="IPR023096">
    <property type="entry name" value="G6P_Isomerase_C"/>
</dbReference>
<comment type="similarity">
    <text evidence="2 7 8">Belongs to the GPI family.</text>
</comment>
<evidence type="ECO:0000256" key="4">
    <source>
        <dbReference type="ARBA" id="ARBA00023152"/>
    </source>
</evidence>
<comment type="function">
    <text evidence="7">Catalyzes the reversible isomerization of glucose-6-phosphate to fructose-6-phosphate.</text>
</comment>
<name>A0ABR9B7E7_9RHOO</name>
<evidence type="ECO:0000256" key="2">
    <source>
        <dbReference type="ARBA" id="ARBA00006604"/>
    </source>
</evidence>
<feature type="active site" evidence="7">
    <location>
        <position position="509"/>
    </location>
</feature>
<keyword evidence="10" id="KW-1185">Reference proteome</keyword>
<proteinExistence type="inferred from homology"/>
<evidence type="ECO:0000313" key="10">
    <source>
        <dbReference type="Proteomes" id="UP000603602"/>
    </source>
</evidence>
<dbReference type="GO" id="GO:0004347">
    <property type="term" value="F:glucose-6-phosphate isomerase activity"/>
    <property type="evidence" value="ECO:0007669"/>
    <property type="project" value="UniProtKB-EC"/>
</dbReference>
<dbReference type="InterPro" id="IPR018189">
    <property type="entry name" value="Phosphoglucose_isomerase_CS"/>
</dbReference>
<dbReference type="NCBIfam" id="NF001211">
    <property type="entry name" value="PRK00179.1"/>
    <property type="match status" value="1"/>
</dbReference>
<dbReference type="EMBL" id="JACYTO010000001">
    <property type="protein sequence ID" value="MBD8502275.1"/>
    <property type="molecule type" value="Genomic_DNA"/>
</dbReference>
<dbReference type="EC" id="5.3.1.9" evidence="7"/>
<dbReference type="Proteomes" id="UP000603602">
    <property type="component" value="Unassembled WGS sequence"/>
</dbReference>
<evidence type="ECO:0000256" key="6">
    <source>
        <dbReference type="ARBA" id="ARBA00029321"/>
    </source>
</evidence>